<keyword evidence="10" id="KW-1185">Reference proteome</keyword>
<comment type="caution">
    <text evidence="9">The sequence shown here is derived from an EMBL/GenBank/DDBJ whole genome shotgun (WGS) entry which is preliminary data.</text>
</comment>
<protein>
    <submittedName>
        <fullName evidence="9">MFS transporter</fullName>
    </submittedName>
</protein>
<feature type="transmembrane region" description="Helical" evidence="7">
    <location>
        <begin position="136"/>
        <end position="156"/>
    </location>
</feature>
<evidence type="ECO:0000256" key="3">
    <source>
        <dbReference type="ARBA" id="ARBA00022475"/>
    </source>
</evidence>
<reference evidence="9 10" key="1">
    <citation type="journal article" date="2017" name="Int. J. Syst. Evol. Microbiol.">
        <title>Bacillus mangrovi sp. nov., isolated from a sediment sample from a mangrove forest.</title>
        <authorList>
            <person name="Gupta V."/>
            <person name="Singh P.K."/>
            <person name="Korpole S."/>
            <person name="Tanuku N.R.S."/>
            <person name="Pinnaka A.K."/>
        </authorList>
    </citation>
    <scope>NUCLEOTIDE SEQUENCE [LARGE SCALE GENOMIC DNA]</scope>
    <source>
        <strain evidence="9 10">KCTC 33872</strain>
    </source>
</reference>
<dbReference type="PANTHER" id="PTHR43124:SF3">
    <property type="entry name" value="CHLORAMPHENICOL EFFLUX PUMP RV0191"/>
    <property type="match status" value="1"/>
</dbReference>
<dbReference type="PROSITE" id="PS50850">
    <property type="entry name" value="MFS"/>
    <property type="match status" value="1"/>
</dbReference>
<feature type="transmembrane region" description="Helical" evidence="7">
    <location>
        <begin position="358"/>
        <end position="376"/>
    </location>
</feature>
<feature type="transmembrane region" description="Helical" evidence="7">
    <location>
        <begin position="42"/>
        <end position="66"/>
    </location>
</feature>
<dbReference type="InterPro" id="IPR011701">
    <property type="entry name" value="MFS"/>
</dbReference>
<feature type="transmembrane region" description="Helical" evidence="7">
    <location>
        <begin position="162"/>
        <end position="182"/>
    </location>
</feature>
<dbReference type="CDD" id="cd17324">
    <property type="entry name" value="MFS_NepI_like"/>
    <property type="match status" value="1"/>
</dbReference>
<dbReference type="Pfam" id="PF07690">
    <property type="entry name" value="MFS_1"/>
    <property type="match status" value="1"/>
</dbReference>
<dbReference type="PANTHER" id="PTHR43124">
    <property type="entry name" value="PURINE EFFLUX PUMP PBUE"/>
    <property type="match status" value="1"/>
</dbReference>
<organism evidence="9 10">
    <name type="scientific">Metabacillus mangrovi</name>
    <dbReference type="NCBI Taxonomy" id="1491830"/>
    <lineage>
        <taxon>Bacteria</taxon>
        <taxon>Bacillati</taxon>
        <taxon>Bacillota</taxon>
        <taxon>Bacilli</taxon>
        <taxon>Bacillales</taxon>
        <taxon>Bacillaceae</taxon>
        <taxon>Metabacillus</taxon>
    </lineage>
</organism>
<feature type="transmembrane region" description="Helical" evidence="7">
    <location>
        <begin position="291"/>
        <end position="310"/>
    </location>
</feature>
<keyword evidence="3" id="KW-1003">Cell membrane</keyword>
<dbReference type="EMBL" id="WMIB01000028">
    <property type="protein sequence ID" value="MTH55391.1"/>
    <property type="molecule type" value="Genomic_DNA"/>
</dbReference>
<proteinExistence type="predicted"/>
<feature type="transmembrane region" description="Helical" evidence="7">
    <location>
        <begin position="103"/>
        <end position="124"/>
    </location>
</feature>
<feature type="transmembrane region" description="Helical" evidence="7">
    <location>
        <begin position="238"/>
        <end position="255"/>
    </location>
</feature>
<keyword evidence="6 7" id="KW-0472">Membrane</keyword>
<name>A0A7X2S8Z5_9BACI</name>
<feature type="transmembrane region" description="Helical" evidence="7">
    <location>
        <begin position="331"/>
        <end position="352"/>
    </location>
</feature>
<dbReference type="GO" id="GO:0022857">
    <property type="term" value="F:transmembrane transporter activity"/>
    <property type="evidence" value="ECO:0007669"/>
    <property type="project" value="InterPro"/>
</dbReference>
<keyword evidence="4 7" id="KW-0812">Transmembrane</keyword>
<dbReference type="GO" id="GO:0005886">
    <property type="term" value="C:plasma membrane"/>
    <property type="evidence" value="ECO:0007669"/>
    <property type="project" value="UniProtKB-SubCell"/>
</dbReference>
<evidence type="ECO:0000313" key="9">
    <source>
        <dbReference type="EMBL" id="MTH55391.1"/>
    </source>
</evidence>
<keyword evidence="5 7" id="KW-1133">Transmembrane helix</keyword>
<comment type="subcellular location">
    <subcellularLocation>
        <location evidence="1">Cell membrane</location>
        <topology evidence="1">Multi-pass membrane protein</topology>
    </subcellularLocation>
</comment>
<dbReference type="InterPro" id="IPR036259">
    <property type="entry name" value="MFS_trans_sf"/>
</dbReference>
<accession>A0A7X2S8Z5</accession>
<evidence type="ECO:0000256" key="1">
    <source>
        <dbReference type="ARBA" id="ARBA00004651"/>
    </source>
</evidence>
<gene>
    <name evidence="9" type="ORF">GKZ89_18525</name>
</gene>
<evidence type="ECO:0000256" key="6">
    <source>
        <dbReference type="ARBA" id="ARBA00023136"/>
    </source>
</evidence>
<evidence type="ECO:0000256" key="4">
    <source>
        <dbReference type="ARBA" id="ARBA00022692"/>
    </source>
</evidence>
<evidence type="ECO:0000259" key="8">
    <source>
        <dbReference type="PROSITE" id="PS50850"/>
    </source>
</evidence>
<sequence length="390" mass="41550">MKNSNGVLIFILAVGVFGIINTEMGVIGILPELAGHFDVNVSTAGLLVSLFALAIAIAGPTLPLVFSGMNRKHVMLMVLAIFIIGNIISIFTHDFTTALLARVIPAFFHPVYVSMAFSVAGASVSEKEAPKAISKVFIGVSAGMVLGVPAVSLIANTVSLEAAMSFFALVNILTFIATVWFVPSMPVEERRSYGSQLRILTHGVTWLSILAVLFLNAAVFGVYSYLAEYLGAVTNMSAQLISIMLFLYGLANIAGNMMAGRILTENPIRTVTIFPLALLAVYLVFYFVAELAMPTACIILAWGILGGIGANINQYWMTSSAPQAPEFANGLFLTSVNLGTTIGAGIAGIIMAQIGTRYILSVGVLSLVIGFVFILLRNSLYKNLEYGRGD</sequence>
<dbReference type="InterPro" id="IPR020846">
    <property type="entry name" value="MFS_dom"/>
</dbReference>
<feature type="domain" description="Major facilitator superfamily (MFS) profile" evidence="8">
    <location>
        <begin position="1"/>
        <end position="382"/>
    </location>
</feature>
<evidence type="ECO:0000313" key="10">
    <source>
        <dbReference type="Proteomes" id="UP000434639"/>
    </source>
</evidence>
<dbReference type="SUPFAM" id="SSF103473">
    <property type="entry name" value="MFS general substrate transporter"/>
    <property type="match status" value="1"/>
</dbReference>
<dbReference type="Proteomes" id="UP000434639">
    <property type="component" value="Unassembled WGS sequence"/>
</dbReference>
<feature type="transmembrane region" description="Helical" evidence="7">
    <location>
        <begin position="73"/>
        <end position="91"/>
    </location>
</feature>
<dbReference type="AlphaFoldDB" id="A0A7X2S8Z5"/>
<feature type="transmembrane region" description="Helical" evidence="7">
    <location>
        <begin position="203"/>
        <end position="226"/>
    </location>
</feature>
<feature type="transmembrane region" description="Helical" evidence="7">
    <location>
        <begin position="7"/>
        <end position="30"/>
    </location>
</feature>
<keyword evidence="2" id="KW-0813">Transport</keyword>
<evidence type="ECO:0000256" key="2">
    <source>
        <dbReference type="ARBA" id="ARBA00022448"/>
    </source>
</evidence>
<feature type="transmembrane region" description="Helical" evidence="7">
    <location>
        <begin position="267"/>
        <end position="285"/>
    </location>
</feature>
<dbReference type="Gene3D" id="1.20.1250.20">
    <property type="entry name" value="MFS general substrate transporter like domains"/>
    <property type="match status" value="1"/>
</dbReference>
<evidence type="ECO:0000256" key="5">
    <source>
        <dbReference type="ARBA" id="ARBA00022989"/>
    </source>
</evidence>
<dbReference type="InterPro" id="IPR050189">
    <property type="entry name" value="MFS_Efflux_Transporters"/>
</dbReference>
<evidence type="ECO:0000256" key="7">
    <source>
        <dbReference type="SAM" id="Phobius"/>
    </source>
</evidence>